<dbReference type="InterPro" id="IPR003599">
    <property type="entry name" value="Ig_sub"/>
</dbReference>
<evidence type="ECO:0000256" key="1">
    <source>
        <dbReference type="ARBA" id="ARBA00022729"/>
    </source>
</evidence>
<dbReference type="InterPro" id="IPR013783">
    <property type="entry name" value="Ig-like_fold"/>
</dbReference>
<feature type="domain" description="Ig-like" evidence="3">
    <location>
        <begin position="62"/>
        <end position="211"/>
    </location>
</feature>
<dbReference type="InterPro" id="IPR003598">
    <property type="entry name" value="Ig_sub2"/>
</dbReference>
<protein>
    <recommendedName>
        <fullName evidence="3">Ig-like domain-containing protein</fullName>
    </recommendedName>
</protein>
<accession>A0A8D2M5P1</accession>
<dbReference type="PANTHER" id="PTHR11481:SF64">
    <property type="entry name" value="FC RECEPTOR-LIKE PROTEIN 4"/>
    <property type="match status" value="1"/>
</dbReference>
<dbReference type="GO" id="GO:0006955">
    <property type="term" value="P:immune response"/>
    <property type="evidence" value="ECO:0007669"/>
    <property type="project" value="TreeGrafter"/>
</dbReference>
<dbReference type="SUPFAM" id="SSF48726">
    <property type="entry name" value="Immunoglobulin"/>
    <property type="match status" value="2"/>
</dbReference>
<keyword evidence="1" id="KW-0732">Signal</keyword>
<sequence length="312" mass="33361">MFCLSPGWPQRPCSQGICATGMWCMGGCDTDMSSCHSKSFGDHPDTLSPEGQFWGQPPHPLPVYYGLVLQVPARTLLEGETVTLHCRSWRNNTVTSVSFYHEGKKLEGLRDGTELSLSPLQQHHSGNYRQWNPTAPPQGLGVTVPTASNLLPLWPRAPLLHVFYKDRQVVGGPQGSPQLLVPAVGISHSGNYSCQVGSKGGAVQKSSAQLCITVLDPSAPWTCSSVPGPGTCPAEPDSRQVAGPQQHLWWLHARIPASSQPFAPFSSFSLGTATLGMLNSSGMLRSSGDCRTFLESLLFLATPGPNTKATGG</sequence>
<dbReference type="Ensembl" id="ENSZALT00000004292.1">
    <property type="protein sequence ID" value="ENSZALP00000002582.1"/>
    <property type="gene ID" value="ENSZALG00000002730.1"/>
</dbReference>
<evidence type="ECO:0000256" key="2">
    <source>
        <dbReference type="ARBA" id="ARBA00023157"/>
    </source>
</evidence>
<dbReference type="GO" id="GO:0009897">
    <property type="term" value="C:external side of plasma membrane"/>
    <property type="evidence" value="ECO:0007669"/>
    <property type="project" value="TreeGrafter"/>
</dbReference>
<dbReference type="AlphaFoldDB" id="A0A8D2M5P1"/>
<proteinExistence type="predicted"/>
<keyword evidence="2" id="KW-1015">Disulfide bond</keyword>
<reference evidence="4" key="1">
    <citation type="submission" date="2025-08" db="UniProtKB">
        <authorList>
            <consortium name="Ensembl"/>
        </authorList>
    </citation>
    <scope>IDENTIFICATION</scope>
</reference>
<dbReference type="GO" id="GO:0004888">
    <property type="term" value="F:transmembrane signaling receptor activity"/>
    <property type="evidence" value="ECO:0007669"/>
    <property type="project" value="TreeGrafter"/>
</dbReference>
<evidence type="ECO:0000259" key="3">
    <source>
        <dbReference type="PROSITE" id="PS50835"/>
    </source>
</evidence>
<dbReference type="InterPro" id="IPR050488">
    <property type="entry name" value="Ig_Fc_receptor"/>
</dbReference>
<dbReference type="GO" id="GO:0007166">
    <property type="term" value="P:cell surface receptor signaling pathway"/>
    <property type="evidence" value="ECO:0007669"/>
    <property type="project" value="TreeGrafter"/>
</dbReference>
<keyword evidence="5" id="KW-1185">Reference proteome</keyword>
<dbReference type="PROSITE" id="PS50835">
    <property type="entry name" value="IG_LIKE"/>
    <property type="match status" value="1"/>
</dbReference>
<dbReference type="InterPro" id="IPR036179">
    <property type="entry name" value="Ig-like_dom_sf"/>
</dbReference>
<dbReference type="PANTHER" id="PTHR11481">
    <property type="entry name" value="IMMUNOGLOBULIN FC RECEPTOR"/>
    <property type="match status" value="1"/>
</dbReference>
<reference evidence="4" key="2">
    <citation type="submission" date="2025-09" db="UniProtKB">
        <authorList>
            <consortium name="Ensembl"/>
        </authorList>
    </citation>
    <scope>IDENTIFICATION</scope>
</reference>
<dbReference type="InterPro" id="IPR007110">
    <property type="entry name" value="Ig-like_dom"/>
</dbReference>
<dbReference type="SMART" id="SM00408">
    <property type="entry name" value="IGc2"/>
    <property type="match status" value="1"/>
</dbReference>
<dbReference type="Gene3D" id="2.60.40.10">
    <property type="entry name" value="Immunoglobulins"/>
    <property type="match status" value="2"/>
</dbReference>
<dbReference type="SMART" id="SM00409">
    <property type="entry name" value="IG"/>
    <property type="match status" value="1"/>
</dbReference>
<evidence type="ECO:0000313" key="5">
    <source>
        <dbReference type="Proteomes" id="UP000694413"/>
    </source>
</evidence>
<name>A0A8D2M5P1_ZONAL</name>
<dbReference type="Proteomes" id="UP000694413">
    <property type="component" value="Unassembled WGS sequence"/>
</dbReference>
<evidence type="ECO:0000313" key="4">
    <source>
        <dbReference type="Ensembl" id="ENSZALP00000002582.1"/>
    </source>
</evidence>
<organism evidence="4 5">
    <name type="scientific">Zonotrichia albicollis</name>
    <name type="common">White-throated sparrow</name>
    <name type="synonym">Fringilla albicollis</name>
    <dbReference type="NCBI Taxonomy" id="44394"/>
    <lineage>
        <taxon>Eukaryota</taxon>
        <taxon>Metazoa</taxon>
        <taxon>Chordata</taxon>
        <taxon>Craniata</taxon>
        <taxon>Vertebrata</taxon>
        <taxon>Euteleostomi</taxon>
        <taxon>Archelosauria</taxon>
        <taxon>Archosauria</taxon>
        <taxon>Dinosauria</taxon>
        <taxon>Saurischia</taxon>
        <taxon>Theropoda</taxon>
        <taxon>Coelurosauria</taxon>
        <taxon>Aves</taxon>
        <taxon>Neognathae</taxon>
        <taxon>Neoaves</taxon>
        <taxon>Telluraves</taxon>
        <taxon>Australaves</taxon>
        <taxon>Passeriformes</taxon>
        <taxon>Passerellidae</taxon>
        <taxon>Zonotrichia</taxon>
    </lineage>
</organism>